<name>A0A409XVK7_PSICY</name>
<sequence>MKNREKYKAVVDPEEMPLEIEITQFIRSTIGEYTFNCVRVESFKGDTGTTSNTHSNSHPYPTKISLIPLPSASLIAFPSPLLTRAHTVSRSSWTAMKTQKPSGIVTFAFRLAHAVSRCGYCEAGGGRVDVAGACKDEFFRCAREVLGGAV</sequence>
<proteinExistence type="predicted"/>
<evidence type="ECO:0000313" key="1">
    <source>
        <dbReference type="EMBL" id="PPQ94747.1"/>
    </source>
</evidence>
<comment type="caution">
    <text evidence="1">The sequence shown here is derived from an EMBL/GenBank/DDBJ whole genome shotgun (WGS) entry which is preliminary data.</text>
</comment>
<dbReference type="STRING" id="93625.A0A409XVK7"/>
<protein>
    <submittedName>
        <fullName evidence="1">Uncharacterized protein</fullName>
    </submittedName>
</protein>
<reference evidence="1 2" key="1">
    <citation type="journal article" date="2018" name="Evol. Lett.">
        <title>Horizontal gene cluster transfer increased hallucinogenic mushroom diversity.</title>
        <authorList>
            <person name="Reynolds H.T."/>
            <person name="Vijayakumar V."/>
            <person name="Gluck-Thaler E."/>
            <person name="Korotkin H.B."/>
            <person name="Matheny P.B."/>
            <person name="Slot J.C."/>
        </authorList>
    </citation>
    <scope>NUCLEOTIDE SEQUENCE [LARGE SCALE GENOMIC DNA]</scope>
    <source>
        <strain evidence="1 2">2631</strain>
    </source>
</reference>
<dbReference type="OrthoDB" id="68056at2759"/>
<gene>
    <name evidence="1" type="ORF">CVT25_007678</name>
</gene>
<dbReference type="InParanoid" id="A0A409XVK7"/>
<keyword evidence="2" id="KW-1185">Reference proteome</keyword>
<dbReference type="EMBL" id="NHYD01000258">
    <property type="protein sequence ID" value="PPQ94747.1"/>
    <property type="molecule type" value="Genomic_DNA"/>
</dbReference>
<dbReference type="Proteomes" id="UP000283269">
    <property type="component" value="Unassembled WGS sequence"/>
</dbReference>
<dbReference type="AlphaFoldDB" id="A0A409XVK7"/>
<organism evidence="1 2">
    <name type="scientific">Psilocybe cyanescens</name>
    <dbReference type="NCBI Taxonomy" id="93625"/>
    <lineage>
        <taxon>Eukaryota</taxon>
        <taxon>Fungi</taxon>
        <taxon>Dikarya</taxon>
        <taxon>Basidiomycota</taxon>
        <taxon>Agaricomycotina</taxon>
        <taxon>Agaricomycetes</taxon>
        <taxon>Agaricomycetidae</taxon>
        <taxon>Agaricales</taxon>
        <taxon>Agaricineae</taxon>
        <taxon>Strophariaceae</taxon>
        <taxon>Psilocybe</taxon>
    </lineage>
</organism>
<evidence type="ECO:0000313" key="2">
    <source>
        <dbReference type="Proteomes" id="UP000283269"/>
    </source>
</evidence>
<accession>A0A409XVK7</accession>